<dbReference type="EMBL" id="CP038150">
    <property type="protein sequence ID" value="QBR01665.1"/>
    <property type="molecule type" value="Genomic_DNA"/>
</dbReference>
<organism evidence="1 2">
    <name type="scientific">Paraburkholderia pallida</name>
    <dbReference type="NCBI Taxonomy" id="2547399"/>
    <lineage>
        <taxon>Bacteria</taxon>
        <taxon>Pseudomonadati</taxon>
        <taxon>Pseudomonadota</taxon>
        <taxon>Betaproteobacteria</taxon>
        <taxon>Burkholderiales</taxon>
        <taxon>Burkholderiaceae</taxon>
        <taxon>Paraburkholderia</taxon>
    </lineage>
</organism>
<protein>
    <submittedName>
        <fullName evidence="1">Uncharacterized protein</fullName>
    </submittedName>
</protein>
<gene>
    <name evidence="1" type="ORF">E1956_31365</name>
</gene>
<evidence type="ECO:0000313" key="1">
    <source>
        <dbReference type="EMBL" id="QBR01665.1"/>
    </source>
</evidence>
<proteinExistence type="predicted"/>
<dbReference type="KEGG" id="ppai:E1956_31365"/>
<dbReference type="AlphaFoldDB" id="A0A4P7D4K5"/>
<name>A0A4P7D4K5_9BURK</name>
<keyword evidence="2" id="KW-1185">Reference proteome</keyword>
<sequence length="121" mass="13362">MRHALSSATVQLLSMLRRWIGKVVNDATREVESIALDPNGRLREFASAVKTVALDAALPDTPARVHWKSTLLPSLGPALTDVRGYGAPEVATTSTRVLALCEQTARWLANRARDRWNCARR</sequence>
<dbReference type="Proteomes" id="UP000295727">
    <property type="component" value="Chromosome 3"/>
</dbReference>
<reference evidence="1 2" key="1">
    <citation type="submission" date="2019-03" db="EMBL/GenBank/DDBJ databases">
        <title>Paraburkholderia sp. 7MH5, isolated from subtropical forest soil.</title>
        <authorList>
            <person name="Gao Z.-H."/>
            <person name="Qiu L.-H."/>
        </authorList>
    </citation>
    <scope>NUCLEOTIDE SEQUENCE [LARGE SCALE GENOMIC DNA]</scope>
    <source>
        <strain evidence="1 2">7MH5</strain>
    </source>
</reference>
<accession>A0A4P7D4K5</accession>
<evidence type="ECO:0000313" key="2">
    <source>
        <dbReference type="Proteomes" id="UP000295727"/>
    </source>
</evidence>
<dbReference type="OrthoDB" id="5292689at2"/>